<dbReference type="EC" id="1.6.5.11" evidence="8"/>
<dbReference type="Gene3D" id="3.40.30.10">
    <property type="entry name" value="Glutaredoxin"/>
    <property type="match status" value="1"/>
</dbReference>
<dbReference type="PATRIC" id="fig|1300344.3.peg.1721"/>
<evidence type="ECO:0000256" key="2">
    <source>
        <dbReference type="ARBA" id="ARBA00022714"/>
    </source>
</evidence>
<dbReference type="GO" id="GO:0051537">
    <property type="term" value="F:2 iron, 2 sulfur cluster binding"/>
    <property type="evidence" value="ECO:0007669"/>
    <property type="project" value="UniProtKB-KW"/>
</dbReference>
<dbReference type="RefSeq" id="WP_083973069.1">
    <property type="nucleotide sequence ID" value="NZ_CP014209.1"/>
</dbReference>
<reference evidence="8 9" key="1">
    <citation type="submission" date="2016-01" db="EMBL/GenBank/DDBJ databases">
        <title>Complete genome sequence of a soil Actinobacterium, Isoptericola dokdonensis DS-3.</title>
        <authorList>
            <person name="Kwon S.-K."/>
            <person name="Kim J.F."/>
        </authorList>
    </citation>
    <scope>NUCLEOTIDE SEQUENCE [LARGE SCALE GENOMIC DNA]</scope>
    <source>
        <strain evidence="8 9">DS-3</strain>
    </source>
</reference>
<accession>A0A161HQ53</accession>
<name>A0A161HQ53_9MICO</name>
<evidence type="ECO:0000256" key="4">
    <source>
        <dbReference type="ARBA" id="ARBA00023004"/>
    </source>
</evidence>
<evidence type="ECO:0000313" key="8">
    <source>
        <dbReference type="EMBL" id="ANC31262.1"/>
    </source>
</evidence>
<protein>
    <submittedName>
        <fullName evidence="8">NADH-quinone oxidoreductase subunit E</fullName>
        <ecNumber evidence="8">1.6.5.11</ecNumber>
    </submittedName>
</protein>
<dbReference type="InterPro" id="IPR041921">
    <property type="entry name" value="NuoE_N"/>
</dbReference>
<keyword evidence="2" id="KW-0001">2Fe-2S</keyword>
<dbReference type="GO" id="GO:0046872">
    <property type="term" value="F:metal ion binding"/>
    <property type="evidence" value="ECO:0007669"/>
    <property type="project" value="UniProtKB-KW"/>
</dbReference>
<dbReference type="AlphaFoldDB" id="A0A161HQ53"/>
<dbReference type="FunFam" id="1.10.10.1590:FF:000001">
    <property type="entry name" value="NADH-quinone oxidoreductase subunit E"/>
    <property type="match status" value="1"/>
</dbReference>
<dbReference type="InterPro" id="IPR042128">
    <property type="entry name" value="NuoE_dom"/>
</dbReference>
<dbReference type="GO" id="GO:0003954">
    <property type="term" value="F:NADH dehydrogenase activity"/>
    <property type="evidence" value="ECO:0007669"/>
    <property type="project" value="TreeGrafter"/>
</dbReference>
<keyword evidence="5" id="KW-0411">Iron-sulfur</keyword>
<dbReference type="EMBL" id="CP014209">
    <property type="protein sequence ID" value="ANC31262.1"/>
    <property type="molecule type" value="Genomic_DNA"/>
</dbReference>
<feature type="compositionally biased region" description="Gly residues" evidence="7">
    <location>
        <begin position="274"/>
        <end position="285"/>
    </location>
</feature>
<dbReference type="STRING" id="1300344.I598_1713"/>
<dbReference type="CDD" id="cd03064">
    <property type="entry name" value="TRX_Fd_NuoE"/>
    <property type="match status" value="1"/>
</dbReference>
<feature type="compositionally biased region" description="Basic and acidic residues" evidence="7">
    <location>
        <begin position="324"/>
        <end position="333"/>
    </location>
</feature>
<proteinExistence type="inferred from homology"/>
<gene>
    <name evidence="8" type="primary">nuoE</name>
    <name evidence="8" type="ORF">I598_1713</name>
</gene>
<keyword evidence="3" id="KW-0479">Metal-binding</keyword>
<evidence type="ECO:0000256" key="3">
    <source>
        <dbReference type="ARBA" id="ARBA00022723"/>
    </source>
</evidence>
<comment type="similarity">
    <text evidence="1">Belongs to the complex I 24 kDa subunit family.</text>
</comment>
<dbReference type="Gene3D" id="1.10.10.1590">
    <property type="entry name" value="NADH-quinone oxidoreductase subunit E"/>
    <property type="match status" value="1"/>
</dbReference>
<evidence type="ECO:0000256" key="1">
    <source>
        <dbReference type="ARBA" id="ARBA00010643"/>
    </source>
</evidence>
<dbReference type="NCBIfam" id="NF005721">
    <property type="entry name" value="PRK07539.1-1"/>
    <property type="match status" value="1"/>
</dbReference>
<evidence type="ECO:0000256" key="7">
    <source>
        <dbReference type="SAM" id="MobiDB-lite"/>
    </source>
</evidence>
<keyword evidence="9" id="KW-1185">Reference proteome</keyword>
<dbReference type="OrthoDB" id="9807941at2"/>
<dbReference type="PANTHER" id="PTHR10371">
    <property type="entry name" value="NADH DEHYDROGENASE UBIQUINONE FLAVOPROTEIN 2, MITOCHONDRIAL"/>
    <property type="match status" value="1"/>
</dbReference>
<dbReference type="InterPro" id="IPR036249">
    <property type="entry name" value="Thioredoxin-like_sf"/>
</dbReference>
<evidence type="ECO:0000313" key="9">
    <source>
        <dbReference type="Proteomes" id="UP000076794"/>
    </source>
</evidence>
<dbReference type="SUPFAM" id="SSF52833">
    <property type="entry name" value="Thioredoxin-like"/>
    <property type="match status" value="1"/>
</dbReference>
<dbReference type="Proteomes" id="UP000076794">
    <property type="component" value="Chromosome"/>
</dbReference>
<keyword evidence="4" id="KW-0408">Iron</keyword>
<comment type="cofactor">
    <cofactor evidence="6">
        <name>[2Fe-2S] cluster</name>
        <dbReference type="ChEBI" id="CHEBI:190135"/>
    </cofactor>
</comment>
<dbReference type="Pfam" id="PF01257">
    <property type="entry name" value="2Fe-2S_thioredx"/>
    <property type="match status" value="1"/>
</dbReference>
<dbReference type="KEGG" id="ido:I598_1713"/>
<keyword evidence="8" id="KW-0560">Oxidoreductase</keyword>
<feature type="region of interest" description="Disordered" evidence="7">
    <location>
        <begin position="225"/>
        <end position="333"/>
    </location>
</feature>
<evidence type="ECO:0000256" key="5">
    <source>
        <dbReference type="ARBA" id="ARBA00023014"/>
    </source>
</evidence>
<dbReference type="PANTHER" id="PTHR10371:SF3">
    <property type="entry name" value="NADH DEHYDROGENASE [UBIQUINONE] FLAVOPROTEIN 2, MITOCHONDRIAL"/>
    <property type="match status" value="1"/>
</dbReference>
<evidence type="ECO:0000256" key="6">
    <source>
        <dbReference type="ARBA" id="ARBA00034078"/>
    </source>
</evidence>
<organism evidence="8 9">
    <name type="scientific">Isoptericola dokdonensis DS-3</name>
    <dbReference type="NCBI Taxonomy" id="1300344"/>
    <lineage>
        <taxon>Bacteria</taxon>
        <taxon>Bacillati</taxon>
        <taxon>Actinomycetota</taxon>
        <taxon>Actinomycetes</taxon>
        <taxon>Micrococcales</taxon>
        <taxon>Promicromonosporaceae</taxon>
        <taxon>Isoptericola</taxon>
    </lineage>
</organism>
<sequence length="333" mass="34487">MTAEPLGARSRTGYDAATLEALSADAEQIKARYPDERSGLLPMLHLVQSVDGYVSRDGIVFCAEQLGLTAAEVSAVATFYTQYKRHPNGEYTVGVCTNTLCAVMGGDAIFDRLSQHLDVGHDETTPDGSITLERVECNAACDYAPVVMVNWEFFDNQTPESATDLADRLRAGEDVAPTRGAASVCSFRAMSRVLAGFPDGRADEGVGAGDPSLAGLRLARAAAAVDGPVEGEESLSPGDHPAPRSSQPPARPSQPGDKDSSPSPSAGQPEPGSSDGGATDGGTTDGGRTAAPETGGEQSSAERTEVAPEDDEPARLPDGGKPNPEPEKGGDDD</sequence>